<dbReference type="Proteomes" id="UP000035350">
    <property type="component" value="Unassembled WGS sequence"/>
</dbReference>
<reference evidence="1 2" key="1">
    <citation type="journal article" date="2015" name="Genome Announc.">
        <title>Next-Generation Whole-Genome Sequencing of Eight Strains of Bacillus cereus, Isolated from Food.</title>
        <authorList>
            <person name="Krawczyk A.O."/>
            <person name="de Jong A."/>
            <person name="Eijlander R.T."/>
            <person name="Berendsen E.M."/>
            <person name="Holsappel S."/>
            <person name="Wells-Bennik M.H."/>
            <person name="Kuipers O.P."/>
        </authorList>
    </citation>
    <scope>NUCLEOTIDE SEQUENCE [LARGE SCALE GENOMIC DNA]</scope>
    <source>
        <strain evidence="1 2">B4147</strain>
    </source>
</reference>
<evidence type="ECO:0000313" key="1">
    <source>
        <dbReference type="EMBL" id="KKZ91790.1"/>
    </source>
</evidence>
<dbReference type="EMBL" id="LCYN01000032">
    <property type="protein sequence ID" value="KKZ91790.1"/>
    <property type="molecule type" value="Genomic_DNA"/>
</dbReference>
<dbReference type="AlphaFoldDB" id="A0A0G8BWB2"/>
<dbReference type="Pfam" id="PF10604">
    <property type="entry name" value="Polyketide_cyc2"/>
    <property type="match status" value="1"/>
</dbReference>
<name>A0A0G8BWB2_9BACI</name>
<dbReference type="PATRIC" id="fig|1396.433.peg.5935"/>
<dbReference type="SUPFAM" id="SSF55961">
    <property type="entry name" value="Bet v1-like"/>
    <property type="match status" value="1"/>
</dbReference>
<reference evidence="2" key="2">
    <citation type="submission" date="2015-04" db="EMBL/GenBank/DDBJ databases">
        <title>Draft Genome Sequences of Eight Spore-Forming Food Isolates of Bacillus cereus Genome sequencing.</title>
        <authorList>
            <person name="Krawcyk A.O."/>
            <person name="de Jong A."/>
            <person name="Eijlander R.T."/>
            <person name="Berendsen E.M."/>
            <person name="Holsappel S."/>
            <person name="Wells-Bennik M."/>
            <person name="Kuipers O.P."/>
        </authorList>
    </citation>
    <scope>NUCLEOTIDE SEQUENCE [LARGE SCALE GENOMIC DNA]</scope>
    <source>
        <strain evidence="2">B4147</strain>
    </source>
</reference>
<organism evidence="1 2">
    <name type="scientific">Bacillus wiedmannii</name>
    <dbReference type="NCBI Taxonomy" id="1890302"/>
    <lineage>
        <taxon>Bacteria</taxon>
        <taxon>Bacillati</taxon>
        <taxon>Bacillota</taxon>
        <taxon>Bacilli</taxon>
        <taxon>Bacillales</taxon>
        <taxon>Bacillaceae</taxon>
        <taxon>Bacillus</taxon>
        <taxon>Bacillus cereus group</taxon>
    </lineage>
</organism>
<dbReference type="CDD" id="cd07812">
    <property type="entry name" value="SRPBCC"/>
    <property type="match status" value="1"/>
</dbReference>
<comment type="caution">
    <text evidence="1">The sequence shown here is derived from an EMBL/GenBank/DDBJ whole genome shotgun (WGS) entry which is preliminary data.</text>
</comment>
<evidence type="ECO:0000313" key="2">
    <source>
        <dbReference type="Proteomes" id="UP000035350"/>
    </source>
</evidence>
<proteinExistence type="predicted"/>
<dbReference type="InterPro" id="IPR019587">
    <property type="entry name" value="Polyketide_cyclase/dehydratase"/>
</dbReference>
<evidence type="ECO:0008006" key="3">
    <source>
        <dbReference type="Google" id="ProtNLM"/>
    </source>
</evidence>
<dbReference type="RefSeq" id="WP_046960120.1">
    <property type="nucleotide sequence ID" value="NZ_JBALML010000032.1"/>
</dbReference>
<dbReference type="InterPro" id="IPR023393">
    <property type="entry name" value="START-like_dom_sf"/>
</dbReference>
<accession>A0A0G8BWB2</accession>
<gene>
    <name evidence="1" type="ORF">B4147_5603</name>
</gene>
<protein>
    <recommendedName>
        <fullName evidence="3">SRPBCC family protein</fullName>
    </recommendedName>
</protein>
<dbReference type="Gene3D" id="3.30.530.20">
    <property type="match status" value="1"/>
</dbReference>
<sequence>MAKGIHTVELNASPDQIWNFISDINNWAPLVTGYVKHKVIDDKHSTWRLHGDLGFIKRDVSLNVEIIEWQMPDKISFTLASPTKKLIGSGLFHSESLSPSTTKVTSQLELRTTGKGAFVFNGAIKPFVPKMTKQLSKKVADKLMKQL</sequence>